<evidence type="ECO:0000313" key="3">
    <source>
        <dbReference type="Proteomes" id="UP000474957"/>
    </source>
</evidence>
<dbReference type="EMBL" id="WIND01000012">
    <property type="protein sequence ID" value="MSU90746.1"/>
    <property type="molecule type" value="Genomic_DNA"/>
</dbReference>
<proteinExistence type="predicted"/>
<reference evidence="2 3" key="1">
    <citation type="submission" date="2019-10" db="EMBL/GenBank/DDBJ databases">
        <title>Cognatihalovulum marinum gen. nov. sp. nov., a new member of the family Rhodobacteraceae isolated from deep seawater of the Northwest Indian Ocean.</title>
        <authorList>
            <person name="Ruan C."/>
            <person name="Wang J."/>
            <person name="Zheng X."/>
            <person name="Song L."/>
            <person name="Zhu Y."/>
            <person name="Huang Y."/>
            <person name="Lu Z."/>
            <person name="Du W."/>
            <person name="Huang L."/>
            <person name="Dai X."/>
        </authorList>
    </citation>
    <scope>NUCLEOTIDE SEQUENCE [LARGE SCALE GENOMIC DNA]</scope>
    <source>
        <strain evidence="2 3">2CG4</strain>
    </source>
</reference>
<feature type="domain" description="NAD-dependent epimerase/dehydratase" evidence="1">
    <location>
        <begin position="4"/>
        <end position="196"/>
    </location>
</feature>
<dbReference type="Pfam" id="PF01370">
    <property type="entry name" value="Epimerase"/>
    <property type="match status" value="1"/>
</dbReference>
<dbReference type="InterPro" id="IPR051207">
    <property type="entry name" value="ComplexI_NDUFA9_subunit"/>
</dbReference>
<dbReference type="SUPFAM" id="SSF51735">
    <property type="entry name" value="NAD(P)-binding Rossmann-fold domains"/>
    <property type="match status" value="1"/>
</dbReference>
<keyword evidence="3" id="KW-1185">Reference proteome</keyword>
<comment type="caution">
    <text evidence="2">The sequence shown here is derived from an EMBL/GenBank/DDBJ whole genome shotgun (WGS) entry which is preliminary data.</text>
</comment>
<accession>A0A6L5Z2F8</accession>
<evidence type="ECO:0000313" key="2">
    <source>
        <dbReference type="EMBL" id="MSU90746.1"/>
    </source>
</evidence>
<dbReference type="InterPro" id="IPR001509">
    <property type="entry name" value="Epimerase_deHydtase"/>
</dbReference>
<gene>
    <name evidence="2" type="ORF">GE300_14175</name>
</gene>
<dbReference type="GO" id="GO:0044877">
    <property type="term" value="F:protein-containing complex binding"/>
    <property type="evidence" value="ECO:0007669"/>
    <property type="project" value="TreeGrafter"/>
</dbReference>
<protein>
    <submittedName>
        <fullName evidence="2">Sugar nucleotide-binding protein</fullName>
    </submittedName>
</protein>
<name>A0A6L5Z2F8_9RHOB</name>
<dbReference type="InterPro" id="IPR036291">
    <property type="entry name" value="NAD(P)-bd_dom_sf"/>
</dbReference>
<sequence>MERVTVFGGSGYLGRRIVRALGGQDGTCVRIAARHPDAAPPGFGAERMQADVTDSETVARAVEGSAAVVNAVSLYAPTRSLGYADVHVSGARNVAVAAARFGATLVHVSGIGADPQSVQRYVRARGAGEQAVRAVHDRAVIVRLSVLFSAHGGLVRQVLDVLQRSPVFPLFGRGETRLQPVHASDAAEAICRLTRSTEPAVFECAGPEIKTYRAIVQQVAAAAGRNPRLVPVPFALWHAAARGAELLPGPPLTRDQVALMQQDKVASPDRPGLAEAGVAPRAIGESLASRFGAAAPR</sequence>
<evidence type="ECO:0000259" key="1">
    <source>
        <dbReference type="Pfam" id="PF01370"/>
    </source>
</evidence>
<dbReference type="PANTHER" id="PTHR12126">
    <property type="entry name" value="NADH-UBIQUINONE OXIDOREDUCTASE 39 KDA SUBUNIT-RELATED"/>
    <property type="match status" value="1"/>
</dbReference>
<dbReference type="Proteomes" id="UP000474957">
    <property type="component" value="Unassembled WGS sequence"/>
</dbReference>
<dbReference type="AlphaFoldDB" id="A0A6L5Z2F8"/>
<dbReference type="RefSeq" id="WP_154447235.1">
    <property type="nucleotide sequence ID" value="NZ_WIND01000012.1"/>
</dbReference>
<organism evidence="2 3">
    <name type="scientific">Halovulum marinum</name>
    <dbReference type="NCBI Taxonomy" id="2662447"/>
    <lineage>
        <taxon>Bacteria</taxon>
        <taxon>Pseudomonadati</taxon>
        <taxon>Pseudomonadota</taxon>
        <taxon>Alphaproteobacteria</taxon>
        <taxon>Rhodobacterales</taxon>
        <taxon>Paracoccaceae</taxon>
        <taxon>Halovulum</taxon>
    </lineage>
</organism>
<dbReference type="PANTHER" id="PTHR12126:SF11">
    <property type="entry name" value="NADH DEHYDROGENASE [UBIQUINONE] 1 ALPHA SUBCOMPLEX SUBUNIT 9, MITOCHONDRIAL"/>
    <property type="match status" value="1"/>
</dbReference>
<dbReference type="Gene3D" id="3.40.50.720">
    <property type="entry name" value="NAD(P)-binding Rossmann-like Domain"/>
    <property type="match status" value="1"/>
</dbReference>